<organism evidence="4 5">
    <name type="scientific">Pseudarthrobacter equi</name>
    <dbReference type="NCBI Taxonomy" id="728066"/>
    <lineage>
        <taxon>Bacteria</taxon>
        <taxon>Bacillati</taxon>
        <taxon>Actinomycetota</taxon>
        <taxon>Actinomycetes</taxon>
        <taxon>Micrococcales</taxon>
        <taxon>Micrococcaceae</taxon>
        <taxon>Pseudarthrobacter</taxon>
    </lineage>
</organism>
<evidence type="ECO:0000313" key="5">
    <source>
        <dbReference type="Proteomes" id="UP000198751"/>
    </source>
</evidence>
<gene>
    <name evidence="4" type="ORF">SAMN04489743_3774</name>
</gene>
<evidence type="ECO:0000313" key="4">
    <source>
        <dbReference type="EMBL" id="SDT58864.1"/>
    </source>
</evidence>
<evidence type="ECO:0000259" key="3">
    <source>
        <dbReference type="PROSITE" id="PS51464"/>
    </source>
</evidence>
<keyword evidence="4" id="KW-0238">DNA-binding</keyword>
<keyword evidence="5" id="KW-1185">Reference proteome</keyword>
<dbReference type="PANTHER" id="PTHR30514">
    <property type="entry name" value="GLUCOKINASE"/>
    <property type="match status" value="1"/>
</dbReference>
<dbReference type="InterPro" id="IPR036388">
    <property type="entry name" value="WH-like_DNA-bd_sf"/>
</dbReference>
<proteinExistence type="predicted"/>
<accession>A0A1H2BL49</accession>
<feature type="domain" description="HTH rpiR-type" evidence="2">
    <location>
        <begin position="51"/>
        <end position="127"/>
    </location>
</feature>
<dbReference type="InterPro" id="IPR001347">
    <property type="entry name" value="SIS_dom"/>
</dbReference>
<dbReference type="InterPro" id="IPR046348">
    <property type="entry name" value="SIS_dom_sf"/>
</dbReference>
<dbReference type="InterPro" id="IPR047640">
    <property type="entry name" value="RpiR-like"/>
</dbReference>
<dbReference type="Proteomes" id="UP000198751">
    <property type="component" value="Chromosome I"/>
</dbReference>
<dbReference type="SUPFAM" id="SSF46689">
    <property type="entry name" value="Homeodomain-like"/>
    <property type="match status" value="1"/>
</dbReference>
<dbReference type="InterPro" id="IPR009057">
    <property type="entry name" value="Homeodomain-like_sf"/>
</dbReference>
<dbReference type="SUPFAM" id="SSF53697">
    <property type="entry name" value="SIS domain"/>
    <property type="match status" value="1"/>
</dbReference>
<dbReference type="Gene3D" id="3.40.50.10490">
    <property type="entry name" value="Glucose-6-phosphate isomerase like protein, domain 1"/>
    <property type="match status" value="1"/>
</dbReference>
<dbReference type="PROSITE" id="PS51464">
    <property type="entry name" value="SIS"/>
    <property type="match status" value="1"/>
</dbReference>
<dbReference type="GO" id="GO:1901135">
    <property type="term" value="P:carbohydrate derivative metabolic process"/>
    <property type="evidence" value="ECO:0007669"/>
    <property type="project" value="InterPro"/>
</dbReference>
<evidence type="ECO:0000259" key="2">
    <source>
        <dbReference type="PROSITE" id="PS51071"/>
    </source>
</evidence>
<evidence type="ECO:0000256" key="1">
    <source>
        <dbReference type="SAM" id="MobiDB-lite"/>
    </source>
</evidence>
<protein>
    <submittedName>
        <fullName evidence="4">DNA-binding transcriptional regulator, MurR/RpiR family, contains HTH and SIS domains</fullName>
    </submittedName>
</protein>
<dbReference type="PROSITE" id="PS51071">
    <property type="entry name" value="HTH_RPIR"/>
    <property type="match status" value="1"/>
</dbReference>
<dbReference type="GO" id="GO:0097367">
    <property type="term" value="F:carbohydrate derivative binding"/>
    <property type="evidence" value="ECO:0007669"/>
    <property type="project" value="InterPro"/>
</dbReference>
<dbReference type="Pfam" id="PF01380">
    <property type="entry name" value="SIS"/>
    <property type="match status" value="1"/>
</dbReference>
<dbReference type="GO" id="GO:0003700">
    <property type="term" value="F:DNA-binding transcription factor activity"/>
    <property type="evidence" value="ECO:0007669"/>
    <property type="project" value="InterPro"/>
</dbReference>
<feature type="domain" description="SIS" evidence="3">
    <location>
        <begin position="170"/>
        <end position="303"/>
    </location>
</feature>
<reference evidence="5" key="1">
    <citation type="submission" date="2016-10" db="EMBL/GenBank/DDBJ databases">
        <authorList>
            <person name="Varghese N."/>
            <person name="Submissions S."/>
        </authorList>
    </citation>
    <scope>NUCLEOTIDE SEQUENCE [LARGE SCALE GENOMIC DNA]</scope>
    <source>
        <strain evidence="5">IMMIB L-1606</strain>
    </source>
</reference>
<dbReference type="GO" id="GO:0003677">
    <property type="term" value="F:DNA binding"/>
    <property type="evidence" value="ECO:0007669"/>
    <property type="project" value="UniProtKB-KW"/>
</dbReference>
<sequence length="328" mass="34989">MQSGLQSDLRHKHTRAGQQTKRALQDGYTLNTNAISEKAAAGEAGGAGTSSGAWLGDALPDVPLTKAQSRVVEIITRNPQLSSYADIAEIAQRADVNNSSVVRTAQHLGYRGWPDLQRELRSRYLVMISTEDTLTEHGEHRSPLREAITHDIENLRLTLDSNTSEEAEAAIAAMAAAKSITVVGIGSFAGPAGVMAHLGSTMGYPISLENRAGVHLASSTNSLGPGDVLVVINMWRSVKHIIIAAEAAKQAGATVIAISDLRRGRLASAADHLLVVASEGISFFQSVTAANSLVYGLLAGMEAAHPERSRAAIRRTQQLWKDLDIYLD</sequence>
<feature type="region of interest" description="Disordered" evidence="1">
    <location>
        <begin position="1"/>
        <end position="25"/>
    </location>
</feature>
<dbReference type="AlphaFoldDB" id="A0A1H2BL49"/>
<name>A0A1H2BL49_9MICC</name>
<dbReference type="Gene3D" id="1.10.10.10">
    <property type="entry name" value="Winged helix-like DNA-binding domain superfamily/Winged helix DNA-binding domain"/>
    <property type="match status" value="1"/>
</dbReference>
<dbReference type="Pfam" id="PF01418">
    <property type="entry name" value="HTH_6"/>
    <property type="match status" value="1"/>
</dbReference>
<feature type="compositionally biased region" description="Polar residues" evidence="1">
    <location>
        <begin position="16"/>
        <end position="25"/>
    </location>
</feature>
<dbReference type="EMBL" id="LT629779">
    <property type="protein sequence ID" value="SDT58864.1"/>
    <property type="molecule type" value="Genomic_DNA"/>
</dbReference>
<dbReference type="InterPro" id="IPR000281">
    <property type="entry name" value="HTH_RpiR"/>
</dbReference>